<keyword evidence="2" id="KW-1185">Reference proteome</keyword>
<gene>
    <name evidence="1" type="ORF">PPROV_000304800</name>
</gene>
<accession>A0A830HB22</accession>
<proteinExistence type="predicted"/>
<evidence type="ECO:0000313" key="1">
    <source>
        <dbReference type="EMBL" id="GHP04294.1"/>
    </source>
</evidence>
<name>A0A830HB22_9CHLO</name>
<reference evidence="1" key="1">
    <citation type="submission" date="2020-10" db="EMBL/GenBank/DDBJ databases">
        <title>Unveiling of a novel bifunctional photoreceptor, Dualchrome1, isolated from a cosmopolitan green alga.</title>
        <authorList>
            <person name="Suzuki S."/>
            <person name="Kawachi M."/>
        </authorList>
    </citation>
    <scope>NUCLEOTIDE SEQUENCE</scope>
    <source>
        <strain evidence="1">NIES 2893</strain>
    </source>
</reference>
<dbReference type="EMBL" id="BNJQ01000007">
    <property type="protein sequence ID" value="GHP04294.1"/>
    <property type="molecule type" value="Genomic_DNA"/>
</dbReference>
<dbReference type="Proteomes" id="UP000660262">
    <property type="component" value="Unassembled WGS sequence"/>
</dbReference>
<dbReference type="AlphaFoldDB" id="A0A830HB22"/>
<evidence type="ECO:0000313" key="2">
    <source>
        <dbReference type="Proteomes" id="UP000660262"/>
    </source>
</evidence>
<sequence length="205" mass="22950">MAFLTYCDKQHDMTNDSTRRRHISSVIQTCILERENAAVGNDLDASAAFDAILPDTALTSAQQTSLALRTDHLLEQMGQTKKSAIATILGRVDGERAAQPGMSERIAAYVVDSVPQELWKDTLASAFEPPNEETVDDSNSEEQQVWTTPLALVRCLDDELRRRQNEDISQEAWDENQLATMSEPNLRALRDVAIDFVDERLRSSL</sequence>
<comment type="caution">
    <text evidence="1">The sequence shown here is derived from an EMBL/GenBank/DDBJ whole genome shotgun (WGS) entry which is preliminary data.</text>
</comment>
<organism evidence="1 2">
    <name type="scientific">Pycnococcus provasolii</name>
    <dbReference type="NCBI Taxonomy" id="41880"/>
    <lineage>
        <taxon>Eukaryota</taxon>
        <taxon>Viridiplantae</taxon>
        <taxon>Chlorophyta</taxon>
        <taxon>Pseudoscourfieldiophyceae</taxon>
        <taxon>Pseudoscourfieldiales</taxon>
        <taxon>Pycnococcaceae</taxon>
        <taxon>Pycnococcus</taxon>
    </lineage>
</organism>
<protein>
    <submittedName>
        <fullName evidence="1">Uncharacterized protein</fullName>
    </submittedName>
</protein>